<keyword evidence="2" id="KW-1185">Reference proteome</keyword>
<feature type="signal peptide" evidence="1">
    <location>
        <begin position="1"/>
        <end position="17"/>
    </location>
</feature>
<dbReference type="Proteomes" id="UP000887566">
    <property type="component" value="Unplaced"/>
</dbReference>
<protein>
    <submittedName>
        <fullName evidence="3">SGNH hydrolase-type esterase domain-containing protein</fullName>
    </submittedName>
</protein>
<feature type="chain" id="PRO_5037149503" evidence="1">
    <location>
        <begin position="18"/>
        <end position="278"/>
    </location>
</feature>
<dbReference type="WBParaSite" id="PSAMB.scaffold350size55235.g5177.t1">
    <property type="protein sequence ID" value="PSAMB.scaffold350size55235.g5177.t1"/>
    <property type="gene ID" value="PSAMB.scaffold350size55235.g5177"/>
</dbReference>
<dbReference type="InterPro" id="IPR036514">
    <property type="entry name" value="SGNH_hydro_sf"/>
</dbReference>
<evidence type="ECO:0000313" key="3">
    <source>
        <dbReference type="WBParaSite" id="PSAMB.scaffold350size55235.g5177.t1"/>
    </source>
</evidence>
<reference evidence="3" key="1">
    <citation type="submission" date="2022-11" db="UniProtKB">
        <authorList>
            <consortium name="WormBaseParasite"/>
        </authorList>
    </citation>
    <scope>IDENTIFICATION</scope>
</reference>
<keyword evidence="1" id="KW-0732">Signal</keyword>
<dbReference type="Gene3D" id="3.40.50.1110">
    <property type="entry name" value="SGNH hydrolase"/>
    <property type="match status" value="1"/>
</dbReference>
<accession>A0A914WB34</accession>
<dbReference type="InterPro" id="IPR001087">
    <property type="entry name" value="GDSL"/>
</dbReference>
<dbReference type="SUPFAM" id="SSF52266">
    <property type="entry name" value="SGNH hydrolase"/>
    <property type="match status" value="1"/>
</dbReference>
<dbReference type="Pfam" id="PF00657">
    <property type="entry name" value="Lipase_GDSL"/>
    <property type="match status" value="1"/>
</dbReference>
<dbReference type="GO" id="GO:0016788">
    <property type="term" value="F:hydrolase activity, acting on ester bonds"/>
    <property type="evidence" value="ECO:0007669"/>
    <property type="project" value="InterPro"/>
</dbReference>
<dbReference type="CDD" id="cd01846">
    <property type="entry name" value="fatty_acyltransferase_like"/>
    <property type="match status" value="1"/>
</dbReference>
<evidence type="ECO:0000256" key="1">
    <source>
        <dbReference type="SAM" id="SignalP"/>
    </source>
</evidence>
<name>A0A914WB34_9BILA</name>
<organism evidence="2 3">
    <name type="scientific">Plectus sambesii</name>
    <dbReference type="NCBI Taxonomy" id="2011161"/>
    <lineage>
        <taxon>Eukaryota</taxon>
        <taxon>Metazoa</taxon>
        <taxon>Ecdysozoa</taxon>
        <taxon>Nematoda</taxon>
        <taxon>Chromadorea</taxon>
        <taxon>Plectida</taxon>
        <taxon>Plectina</taxon>
        <taxon>Plectoidea</taxon>
        <taxon>Plectidae</taxon>
        <taxon>Plectus</taxon>
    </lineage>
</organism>
<dbReference type="AlphaFoldDB" id="A0A914WB34"/>
<sequence length="278" mass="30983">MIIELLIFSYCISVVQNVPGSSFRRKPKFQQLIIFGDSLTDDGVEAQGLSHGFTRFSNGPVWPEYLNTMLETGGNYSNYAYSGAKSDNDNFYFTGWSGILWQINNYLESTMTIPSNSLIVLQLGGNNDMFNGDNKTVEVTENAKNAVMRLAQRGARKMLALNLADLSKAPGVPNAQAGQRMSTLVSEANTRLKVALDSSAVASFSRFSLLDLKLFDLNAATNQALASFSNTAEPYTHHRNNTRPDDIKNYAFFDEFHPSTFFHLKIAQAINEFVKNWN</sequence>
<evidence type="ECO:0000313" key="2">
    <source>
        <dbReference type="Proteomes" id="UP000887566"/>
    </source>
</evidence>
<proteinExistence type="predicted"/>